<dbReference type="InterPro" id="IPR007110">
    <property type="entry name" value="Ig-like_dom"/>
</dbReference>
<evidence type="ECO:0000259" key="5">
    <source>
        <dbReference type="PROSITE" id="PS50835"/>
    </source>
</evidence>
<dbReference type="Pfam" id="PF13927">
    <property type="entry name" value="Ig_3"/>
    <property type="match status" value="1"/>
</dbReference>
<dbReference type="SMART" id="SM00409">
    <property type="entry name" value="IG"/>
    <property type="match status" value="2"/>
</dbReference>
<feature type="domain" description="Ig-like" evidence="5">
    <location>
        <begin position="103"/>
        <end position="188"/>
    </location>
</feature>
<evidence type="ECO:0000256" key="4">
    <source>
        <dbReference type="ARBA" id="ARBA00023319"/>
    </source>
</evidence>
<dbReference type="Proteomes" id="UP001162164">
    <property type="component" value="Unassembled WGS sequence"/>
</dbReference>
<dbReference type="Pfam" id="PF00047">
    <property type="entry name" value="ig"/>
    <property type="match status" value="1"/>
</dbReference>
<dbReference type="EMBL" id="JAPWTJ010000001">
    <property type="protein sequence ID" value="KAJ8986203.1"/>
    <property type="molecule type" value="Genomic_DNA"/>
</dbReference>
<evidence type="ECO:0000313" key="7">
    <source>
        <dbReference type="Proteomes" id="UP001162164"/>
    </source>
</evidence>
<evidence type="ECO:0000256" key="1">
    <source>
        <dbReference type="ARBA" id="ARBA00022729"/>
    </source>
</evidence>
<dbReference type="SMART" id="SM00408">
    <property type="entry name" value="IGc2"/>
    <property type="match status" value="1"/>
</dbReference>
<gene>
    <name evidence="6" type="ORF">NQ317_009909</name>
</gene>
<name>A0ABQ9K6U9_9CUCU</name>
<keyword evidence="7" id="KW-1185">Reference proteome</keyword>
<accession>A0ABQ9K6U9</accession>
<organism evidence="6 7">
    <name type="scientific">Molorchus minor</name>
    <dbReference type="NCBI Taxonomy" id="1323400"/>
    <lineage>
        <taxon>Eukaryota</taxon>
        <taxon>Metazoa</taxon>
        <taxon>Ecdysozoa</taxon>
        <taxon>Arthropoda</taxon>
        <taxon>Hexapoda</taxon>
        <taxon>Insecta</taxon>
        <taxon>Pterygota</taxon>
        <taxon>Neoptera</taxon>
        <taxon>Endopterygota</taxon>
        <taxon>Coleoptera</taxon>
        <taxon>Polyphaga</taxon>
        <taxon>Cucujiformia</taxon>
        <taxon>Chrysomeloidea</taxon>
        <taxon>Cerambycidae</taxon>
        <taxon>Lamiinae</taxon>
        <taxon>Monochamini</taxon>
        <taxon>Molorchus</taxon>
    </lineage>
</organism>
<feature type="domain" description="Ig-like" evidence="5">
    <location>
        <begin position="15"/>
        <end position="102"/>
    </location>
</feature>
<dbReference type="SUPFAM" id="SSF48726">
    <property type="entry name" value="Immunoglobulin"/>
    <property type="match status" value="2"/>
</dbReference>
<comment type="caution">
    <text evidence="6">The sequence shown here is derived from an EMBL/GenBank/DDBJ whole genome shotgun (WGS) entry which is preliminary data.</text>
</comment>
<dbReference type="InterPro" id="IPR003598">
    <property type="entry name" value="Ig_sub2"/>
</dbReference>
<sequence>MVILLLVNHSNANQCFLEPINLGIMILMNKLVAWIKSDTKAILAIHTHMVAQNPRLSVTHNGHNTWKLHVSNVQKNDSGTYMCQINTDPMRSQMGNLEVVISPDILPDNESSDGAGMAVEGGTIRLRCKATGVPEPTVLWRREDGNNIILRPEGGREKALRSFDGEVLTLMNVQRTDMGAYLCIASNGVPHPLVNALTLWFTVSIDYHQISSKQAGRMIRQMCSQT</sequence>
<dbReference type="PANTHER" id="PTHR12231:SF265">
    <property type="entry name" value="DPR-INTERACTING PROTEIN LAMBDA"/>
    <property type="match status" value="1"/>
</dbReference>
<dbReference type="InterPro" id="IPR036179">
    <property type="entry name" value="Ig-like_dom_sf"/>
</dbReference>
<dbReference type="InterPro" id="IPR051170">
    <property type="entry name" value="Neural/epithelial_adhesion"/>
</dbReference>
<keyword evidence="1" id="KW-0732">Signal</keyword>
<dbReference type="InterPro" id="IPR013783">
    <property type="entry name" value="Ig-like_fold"/>
</dbReference>
<dbReference type="PROSITE" id="PS50835">
    <property type="entry name" value="IG_LIKE"/>
    <property type="match status" value="2"/>
</dbReference>
<keyword evidence="3" id="KW-1015">Disulfide bond</keyword>
<evidence type="ECO:0000256" key="2">
    <source>
        <dbReference type="ARBA" id="ARBA00022737"/>
    </source>
</evidence>
<dbReference type="InterPro" id="IPR013151">
    <property type="entry name" value="Immunoglobulin_dom"/>
</dbReference>
<keyword evidence="4" id="KW-0393">Immunoglobulin domain</keyword>
<protein>
    <recommendedName>
        <fullName evidence="5">Ig-like domain-containing protein</fullName>
    </recommendedName>
</protein>
<dbReference type="PANTHER" id="PTHR12231">
    <property type="entry name" value="CTX-RELATED TYPE I TRANSMEMBRANE PROTEIN"/>
    <property type="match status" value="1"/>
</dbReference>
<reference evidence="6" key="1">
    <citation type="journal article" date="2023" name="Insect Mol. Biol.">
        <title>Genome sequencing provides insights into the evolution of gene families encoding plant cell wall-degrading enzymes in longhorned beetles.</title>
        <authorList>
            <person name="Shin N.R."/>
            <person name="Okamura Y."/>
            <person name="Kirsch R."/>
            <person name="Pauchet Y."/>
        </authorList>
    </citation>
    <scope>NUCLEOTIDE SEQUENCE</scope>
    <source>
        <strain evidence="6">MMC_N1</strain>
    </source>
</reference>
<evidence type="ECO:0000313" key="6">
    <source>
        <dbReference type="EMBL" id="KAJ8986203.1"/>
    </source>
</evidence>
<dbReference type="InterPro" id="IPR003599">
    <property type="entry name" value="Ig_sub"/>
</dbReference>
<evidence type="ECO:0000256" key="3">
    <source>
        <dbReference type="ARBA" id="ARBA00023157"/>
    </source>
</evidence>
<keyword evidence="2" id="KW-0677">Repeat</keyword>
<proteinExistence type="predicted"/>
<dbReference type="Gene3D" id="2.60.40.10">
    <property type="entry name" value="Immunoglobulins"/>
    <property type="match status" value="2"/>
</dbReference>